<dbReference type="OrthoDB" id="1122563at2"/>
<name>A0A1Y1CF35_9BACT</name>
<dbReference type="KEGG" id="mbas:ALGA_0318"/>
<dbReference type="EMBL" id="AP018042">
    <property type="protein sequence ID" value="BAX78713.1"/>
    <property type="molecule type" value="Genomic_DNA"/>
</dbReference>
<reference evidence="2" key="2">
    <citation type="journal article" date="2020" name="Antonie Van Leeuwenhoek">
        <title>Labilibaculum antarcticum sp. nov., a novel facultative anaerobic, psychrotorelant bacterium isolated from marine sediment of Antarctica.</title>
        <authorList>
            <person name="Watanabe M."/>
            <person name="Kojima H."/>
            <person name="Fukui M."/>
        </authorList>
    </citation>
    <scope>NUCLEOTIDE SEQUENCE [LARGE SCALE GENOMIC DNA]</scope>
    <source>
        <strain evidence="2">SPP2</strain>
    </source>
</reference>
<sequence length="369" mass="40445">MKRLSKLLLIIAILGLGFNSCEKEKSELAGEIPGMGNAVGELEVEKYDFHEDLVFSPIIGVGDNLKSASFDEVVIEGVAQGSGDEVVVTLTITNTNSAEWRSVYLRAGTVFEVNLPGYQNGISLAPVVICLSPGEERIVTLYLYCLNAGKSDSDDSASYKLLGVTQSEVMMELVNTLQGKMVNYEDYMIYYGDGAGSFYNDVKDMLQKIVWHITNGAGMTDEDYKYINSLPELPQGVLPEGIYDLGFVLPASWCADCRLETAWGGAFKGEGRAWWFYYDASVGGQQAIYAGQYVVDGAYVEYVNGEIRIELGDSMSLIDDDEAVKIKGYDTLPTTRPAAGHFTYKGTDLTVPVDEYAYYAVHLDVAVCN</sequence>
<accession>A0A1Y1CF35</accession>
<evidence type="ECO:0000313" key="2">
    <source>
        <dbReference type="Proteomes" id="UP000218267"/>
    </source>
</evidence>
<organism evidence="1 2">
    <name type="scientific">Labilibaculum antarcticum</name>
    <dbReference type="NCBI Taxonomy" id="1717717"/>
    <lineage>
        <taxon>Bacteria</taxon>
        <taxon>Pseudomonadati</taxon>
        <taxon>Bacteroidota</taxon>
        <taxon>Bacteroidia</taxon>
        <taxon>Marinilabiliales</taxon>
        <taxon>Marinifilaceae</taxon>
        <taxon>Labilibaculum</taxon>
    </lineage>
</organism>
<dbReference type="AlphaFoldDB" id="A0A1Y1CF35"/>
<protein>
    <submittedName>
        <fullName evidence="1">Uncharacterized protein</fullName>
    </submittedName>
</protein>
<keyword evidence="2" id="KW-1185">Reference proteome</keyword>
<reference evidence="1 2" key="1">
    <citation type="journal article" date="2018" name="Mar. Genomics">
        <title>Complete genome sequence of Marinifilaceae bacterium strain SPP2, isolated from the Antarctic marine sediment.</title>
        <authorList>
            <person name="Watanabe M."/>
            <person name="Kojima H."/>
            <person name="Fukui M."/>
        </authorList>
    </citation>
    <scope>NUCLEOTIDE SEQUENCE [LARGE SCALE GENOMIC DNA]</scope>
    <source>
        <strain evidence="1 2">SPP2</strain>
    </source>
</reference>
<evidence type="ECO:0000313" key="1">
    <source>
        <dbReference type="EMBL" id="BAX78713.1"/>
    </source>
</evidence>
<dbReference type="Proteomes" id="UP000218267">
    <property type="component" value="Chromosome"/>
</dbReference>
<dbReference type="RefSeq" id="WP_096427634.1">
    <property type="nucleotide sequence ID" value="NZ_AP018042.1"/>
</dbReference>
<proteinExistence type="predicted"/>
<gene>
    <name evidence="1" type="ORF">ALGA_0318</name>
</gene>